<keyword evidence="2 4" id="KW-0238">DNA-binding</keyword>
<name>A0A4D4JV59_9ACTN</name>
<dbReference type="PROSITE" id="PS50977">
    <property type="entry name" value="HTH_TETR_2"/>
    <property type="match status" value="1"/>
</dbReference>
<dbReference type="PANTHER" id="PTHR30055:SF234">
    <property type="entry name" value="HTH-TYPE TRANSCRIPTIONAL REGULATOR BETI"/>
    <property type="match status" value="1"/>
</dbReference>
<dbReference type="Proteomes" id="UP000299290">
    <property type="component" value="Unassembled WGS sequence"/>
</dbReference>
<keyword evidence="3" id="KW-0804">Transcription</keyword>
<dbReference type="InterPro" id="IPR050109">
    <property type="entry name" value="HTH-type_TetR-like_transc_reg"/>
</dbReference>
<dbReference type="PRINTS" id="PR00455">
    <property type="entry name" value="HTHTETR"/>
</dbReference>
<gene>
    <name evidence="6" type="ORF">SANT12839_014970</name>
</gene>
<evidence type="ECO:0000313" key="6">
    <source>
        <dbReference type="EMBL" id="GDY40615.1"/>
    </source>
</evidence>
<evidence type="ECO:0000256" key="1">
    <source>
        <dbReference type="ARBA" id="ARBA00023015"/>
    </source>
</evidence>
<evidence type="ECO:0000259" key="5">
    <source>
        <dbReference type="PROSITE" id="PS50977"/>
    </source>
</evidence>
<sequence>MLGLRAMGSRVEKETPLRRDARRNREMLIAAAREIYTDQGVDAPLDDIARRAGVGSATLYRRFAGRAELIEAVFGDSLRDILRAAEEARSAPDAWVGLTAYLERIFGLLAADRGTNDLMTTGIQGVPSLDALRKENHKTLDVLLRRAQQQGAARKDTTAEDLLFLLAALGRAVPGSTVAAPLAWRRYLALLLDGLRPEGSHPLPAPSLTGDQLGAAMLQLGKVRRPRMGRAD</sequence>
<evidence type="ECO:0000256" key="2">
    <source>
        <dbReference type="ARBA" id="ARBA00023125"/>
    </source>
</evidence>
<dbReference type="Gene3D" id="1.10.357.10">
    <property type="entry name" value="Tetracycline Repressor, domain 2"/>
    <property type="match status" value="1"/>
</dbReference>
<organism evidence="6 7">
    <name type="scientific">Streptomyces antimycoticus</name>
    <dbReference type="NCBI Taxonomy" id="68175"/>
    <lineage>
        <taxon>Bacteria</taxon>
        <taxon>Bacillati</taxon>
        <taxon>Actinomycetota</taxon>
        <taxon>Actinomycetes</taxon>
        <taxon>Kitasatosporales</taxon>
        <taxon>Streptomycetaceae</taxon>
        <taxon>Streptomyces</taxon>
        <taxon>Streptomyces violaceusniger group</taxon>
    </lineage>
</organism>
<comment type="caution">
    <text evidence="6">The sequence shown here is derived from an EMBL/GenBank/DDBJ whole genome shotgun (WGS) entry which is preliminary data.</text>
</comment>
<dbReference type="EMBL" id="BJHV01000001">
    <property type="protein sequence ID" value="GDY40615.1"/>
    <property type="molecule type" value="Genomic_DNA"/>
</dbReference>
<dbReference type="InterPro" id="IPR036271">
    <property type="entry name" value="Tet_transcr_reg_TetR-rel_C_sf"/>
</dbReference>
<feature type="domain" description="HTH tetR-type" evidence="5">
    <location>
        <begin position="22"/>
        <end position="81"/>
    </location>
</feature>
<accession>A0A4D4JV59</accession>
<protein>
    <submittedName>
        <fullName evidence="6">TetR family transcriptional regulator</fullName>
    </submittedName>
</protein>
<dbReference type="Pfam" id="PF21597">
    <property type="entry name" value="TetR_C_43"/>
    <property type="match status" value="1"/>
</dbReference>
<dbReference type="InterPro" id="IPR001647">
    <property type="entry name" value="HTH_TetR"/>
</dbReference>
<dbReference type="Pfam" id="PF00440">
    <property type="entry name" value="TetR_N"/>
    <property type="match status" value="1"/>
</dbReference>
<dbReference type="PANTHER" id="PTHR30055">
    <property type="entry name" value="HTH-TYPE TRANSCRIPTIONAL REGULATOR RUTR"/>
    <property type="match status" value="1"/>
</dbReference>
<feature type="DNA-binding region" description="H-T-H motif" evidence="4">
    <location>
        <begin position="44"/>
        <end position="63"/>
    </location>
</feature>
<dbReference type="SUPFAM" id="SSF46689">
    <property type="entry name" value="Homeodomain-like"/>
    <property type="match status" value="1"/>
</dbReference>
<dbReference type="GO" id="GO:0003700">
    <property type="term" value="F:DNA-binding transcription factor activity"/>
    <property type="evidence" value="ECO:0007669"/>
    <property type="project" value="TreeGrafter"/>
</dbReference>
<dbReference type="SUPFAM" id="SSF48498">
    <property type="entry name" value="Tetracyclin repressor-like, C-terminal domain"/>
    <property type="match status" value="1"/>
</dbReference>
<dbReference type="GO" id="GO:0000976">
    <property type="term" value="F:transcription cis-regulatory region binding"/>
    <property type="evidence" value="ECO:0007669"/>
    <property type="project" value="TreeGrafter"/>
</dbReference>
<keyword evidence="1" id="KW-0805">Transcription regulation</keyword>
<proteinExistence type="predicted"/>
<dbReference type="InterPro" id="IPR049445">
    <property type="entry name" value="TetR_SbtR-like_C"/>
</dbReference>
<dbReference type="AlphaFoldDB" id="A0A4D4JV59"/>
<evidence type="ECO:0000256" key="4">
    <source>
        <dbReference type="PROSITE-ProRule" id="PRU00335"/>
    </source>
</evidence>
<dbReference type="InterPro" id="IPR009057">
    <property type="entry name" value="Homeodomain-like_sf"/>
</dbReference>
<reference evidence="6 7" key="1">
    <citation type="journal article" date="2020" name="Int. J. Syst. Evol. Microbiol.">
        <title>Reclassification of Streptomyces castelarensis and Streptomyces sporoclivatus as later heterotypic synonyms of Streptomyces antimycoticus.</title>
        <authorList>
            <person name="Komaki H."/>
            <person name="Tamura T."/>
        </authorList>
    </citation>
    <scope>NUCLEOTIDE SEQUENCE [LARGE SCALE GENOMIC DNA]</scope>
    <source>
        <strain evidence="6 7">NBRC 12839</strain>
    </source>
</reference>
<keyword evidence="7" id="KW-1185">Reference proteome</keyword>
<evidence type="ECO:0000313" key="7">
    <source>
        <dbReference type="Proteomes" id="UP000299290"/>
    </source>
</evidence>
<evidence type="ECO:0000256" key="3">
    <source>
        <dbReference type="ARBA" id="ARBA00023163"/>
    </source>
</evidence>